<dbReference type="Proteomes" id="UP000619512">
    <property type="component" value="Unassembled WGS sequence"/>
</dbReference>
<keyword evidence="10" id="KW-0143">Chaperone</keyword>
<evidence type="ECO:0000256" key="3">
    <source>
        <dbReference type="ARBA" id="ARBA00011245"/>
    </source>
</evidence>
<dbReference type="GO" id="GO:0015031">
    <property type="term" value="P:protein transport"/>
    <property type="evidence" value="ECO:0007669"/>
    <property type="project" value="UniProtKB-KW"/>
</dbReference>
<feature type="chain" id="PRO_5044609882" description="Outer-membrane lipoprotein LolB" evidence="13">
    <location>
        <begin position="23"/>
        <end position="202"/>
    </location>
</feature>
<evidence type="ECO:0000256" key="8">
    <source>
        <dbReference type="ARBA" id="ARBA00023136"/>
    </source>
</evidence>
<dbReference type="Proteomes" id="UP000294359">
    <property type="component" value="Chromosome"/>
</dbReference>
<reference evidence="14" key="1">
    <citation type="journal article" date="2014" name="Int. J. Syst. Evol. Microbiol.">
        <title>Complete genome sequence of Corynebacterium casei LMG S-19264T (=DSM 44701T), isolated from a smear-ripened cheese.</title>
        <authorList>
            <consortium name="US DOE Joint Genome Institute (JGI-PGF)"/>
            <person name="Walter F."/>
            <person name="Albersmeier A."/>
            <person name="Kalinowski J."/>
            <person name="Ruckert C."/>
        </authorList>
    </citation>
    <scope>NUCLEOTIDE SEQUENCE</scope>
    <source>
        <strain evidence="14">KCTC 12344</strain>
    </source>
</reference>
<proteinExistence type="inferred from homology"/>
<evidence type="ECO:0000313" key="17">
    <source>
        <dbReference type="Proteomes" id="UP000619512"/>
    </source>
</evidence>
<keyword evidence="6 13" id="KW-0732">Signal</keyword>
<dbReference type="GO" id="GO:0009279">
    <property type="term" value="C:cell outer membrane"/>
    <property type="evidence" value="ECO:0007669"/>
    <property type="project" value="UniProtKB-SubCell"/>
</dbReference>
<feature type="signal peptide" evidence="13">
    <location>
        <begin position="1"/>
        <end position="22"/>
    </location>
</feature>
<evidence type="ECO:0000313" key="16">
    <source>
        <dbReference type="Proteomes" id="UP000294359"/>
    </source>
</evidence>
<comment type="subcellular location">
    <subcellularLocation>
        <location evidence="1">Cell outer membrane</location>
        <topology evidence="1">Lipid-anchor</topology>
    </subcellularLocation>
</comment>
<accession>A0A4V1AU56</accession>
<keyword evidence="5" id="KW-0813">Transport</keyword>
<evidence type="ECO:0000256" key="11">
    <source>
        <dbReference type="ARBA" id="ARBA00023237"/>
    </source>
</evidence>
<keyword evidence="8" id="KW-0472">Membrane</keyword>
<keyword evidence="9" id="KW-0564">Palmitate</keyword>
<dbReference type="RefSeq" id="WP_134386584.1">
    <property type="nucleotide sequence ID" value="NZ_BMWW01000008.1"/>
</dbReference>
<evidence type="ECO:0000256" key="9">
    <source>
        <dbReference type="ARBA" id="ARBA00023139"/>
    </source>
</evidence>
<comment type="subunit">
    <text evidence="3">Monomer.</text>
</comment>
<dbReference type="CDD" id="cd16326">
    <property type="entry name" value="LolB"/>
    <property type="match status" value="1"/>
</dbReference>
<evidence type="ECO:0000313" key="14">
    <source>
        <dbReference type="EMBL" id="GGZ03819.1"/>
    </source>
</evidence>
<dbReference type="SUPFAM" id="SSF89392">
    <property type="entry name" value="Prokaryotic lipoproteins and lipoprotein localization factors"/>
    <property type="match status" value="1"/>
</dbReference>
<sequence>MKQRITPLIVCAAALLAGCATTPSTPLSTAGVAPYRETVALDGSLAVNYVKEGKRESLSGKFSWRQQGPRTDVTLSSPLGQQIAAITVTPGQATYSEGNKPPRSAPDIDTLSAQTLGWPLPVSGLRDWLQGYASASNGQRFAASPASSTVTTKDGWNLDFAAWQDGSTPPKPRRIVARRGPGGDIEEIEIRIAIQPEASSVQ</sequence>
<evidence type="ECO:0000256" key="1">
    <source>
        <dbReference type="ARBA" id="ARBA00004459"/>
    </source>
</evidence>
<dbReference type="InterPro" id="IPR029046">
    <property type="entry name" value="LolA/LolB/LppX"/>
</dbReference>
<protein>
    <recommendedName>
        <fullName evidence="4">Outer-membrane lipoprotein LolB</fullName>
    </recommendedName>
</protein>
<dbReference type="OrthoDB" id="9797618at2"/>
<dbReference type="PROSITE" id="PS51257">
    <property type="entry name" value="PROKAR_LIPOPROTEIN"/>
    <property type="match status" value="1"/>
</dbReference>
<evidence type="ECO:0000313" key="15">
    <source>
        <dbReference type="EMBL" id="QBQ37998.1"/>
    </source>
</evidence>
<dbReference type="EMBL" id="BMWW01000008">
    <property type="protein sequence ID" value="GGZ03819.1"/>
    <property type="molecule type" value="Genomic_DNA"/>
</dbReference>
<reference evidence="15 16" key="2">
    <citation type="submission" date="2019-03" db="EMBL/GenBank/DDBJ databases">
        <title>Draft Genome Sequences of Six Type Strains of the Genus Massilia.</title>
        <authorList>
            <person name="Miess H."/>
            <person name="Frediansyhah A."/>
            <person name="Gross H."/>
        </authorList>
    </citation>
    <scope>NUCLEOTIDE SEQUENCE [LARGE SCALE GENOMIC DNA]</scope>
    <source>
        <strain evidence="15 16">DSM 17505</strain>
    </source>
</reference>
<comment type="similarity">
    <text evidence="2">Belongs to the LolB family.</text>
</comment>
<keyword evidence="16" id="KW-1185">Reference proteome</keyword>
<gene>
    <name evidence="14" type="primary">lolB</name>
    <name evidence="15" type="ORF">E1742_18760</name>
    <name evidence="14" type="ORF">GCM10007388_41930</name>
</gene>
<reference evidence="14" key="3">
    <citation type="submission" date="2022-12" db="EMBL/GenBank/DDBJ databases">
        <authorList>
            <person name="Sun Q."/>
            <person name="Kim S."/>
        </authorList>
    </citation>
    <scope>NUCLEOTIDE SEQUENCE</scope>
    <source>
        <strain evidence="14">KCTC 12344</strain>
    </source>
</reference>
<dbReference type="EMBL" id="CP038026">
    <property type="protein sequence ID" value="QBQ37998.1"/>
    <property type="molecule type" value="Genomic_DNA"/>
</dbReference>
<dbReference type="AlphaFoldDB" id="A0A4V1AU56"/>
<evidence type="ECO:0000256" key="4">
    <source>
        <dbReference type="ARBA" id="ARBA00016202"/>
    </source>
</evidence>
<evidence type="ECO:0000256" key="7">
    <source>
        <dbReference type="ARBA" id="ARBA00022927"/>
    </source>
</evidence>
<evidence type="ECO:0000256" key="12">
    <source>
        <dbReference type="ARBA" id="ARBA00023288"/>
    </source>
</evidence>
<organism evidence="14 17">
    <name type="scientific">Pseudoduganella plicata</name>
    <dbReference type="NCBI Taxonomy" id="321984"/>
    <lineage>
        <taxon>Bacteria</taxon>
        <taxon>Pseudomonadati</taxon>
        <taxon>Pseudomonadota</taxon>
        <taxon>Betaproteobacteria</taxon>
        <taxon>Burkholderiales</taxon>
        <taxon>Oxalobacteraceae</taxon>
        <taxon>Telluria group</taxon>
        <taxon>Pseudoduganella</taxon>
    </lineage>
</organism>
<name>A0A4V1AU56_9BURK</name>
<keyword evidence="12 14" id="KW-0449">Lipoprotein</keyword>
<keyword evidence="7" id="KW-0653">Protein transport</keyword>
<evidence type="ECO:0000256" key="10">
    <source>
        <dbReference type="ARBA" id="ARBA00023186"/>
    </source>
</evidence>
<dbReference type="InterPro" id="IPR004565">
    <property type="entry name" value="OM_lipoprot_LolB"/>
</dbReference>
<keyword evidence="11" id="KW-0998">Cell outer membrane</keyword>
<dbReference type="Pfam" id="PF03550">
    <property type="entry name" value="LolB"/>
    <property type="match status" value="1"/>
</dbReference>
<evidence type="ECO:0000256" key="6">
    <source>
        <dbReference type="ARBA" id="ARBA00022729"/>
    </source>
</evidence>
<dbReference type="Gene3D" id="2.50.20.10">
    <property type="entry name" value="Lipoprotein localisation LolA/LolB/LppX"/>
    <property type="match status" value="1"/>
</dbReference>
<evidence type="ECO:0000256" key="2">
    <source>
        <dbReference type="ARBA" id="ARBA00009696"/>
    </source>
</evidence>
<evidence type="ECO:0000256" key="13">
    <source>
        <dbReference type="SAM" id="SignalP"/>
    </source>
</evidence>
<evidence type="ECO:0000256" key="5">
    <source>
        <dbReference type="ARBA" id="ARBA00022448"/>
    </source>
</evidence>